<feature type="region of interest" description="Disordered" evidence="1">
    <location>
        <begin position="526"/>
        <end position="595"/>
    </location>
</feature>
<dbReference type="InterPro" id="IPR012334">
    <property type="entry name" value="Pectin_lyas_fold"/>
</dbReference>
<dbReference type="eggNOG" id="arCOG07560">
    <property type="taxonomic scope" value="Archaea"/>
</dbReference>
<dbReference type="eggNOG" id="arCOG04500">
    <property type="taxonomic scope" value="Archaea"/>
</dbReference>
<dbReference type="InterPro" id="IPR006626">
    <property type="entry name" value="PbH1"/>
</dbReference>
<dbReference type="NCBIfam" id="TIGR03804">
    <property type="entry name" value="para_beta_helix"/>
    <property type="match status" value="1"/>
</dbReference>
<feature type="compositionally biased region" description="Basic and acidic residues" evidence="1">
    <location>
        <begin position="77"/>
        <end position="90"/>
    </location>
</feature>
<dbReference type="InterPro" id="IPR013783">
    <property type="entry name" value="Ig-like_fold"/>
</dbReference>
<feature type="compositionally biased region" description="Acidic residues" evidence="1">
    <location>
        <begin position="574"/>
        <end position="594"/>
    </location>
</feature>
<feature type="region of interest" description="Disordered" evidence="1">
    <location>
        <begin position="1103"/>
        <end position="1135"/>
    </location>
</feature>
<dbReference type="InterPro" id="IPR011050">
    <property type="entry name" value="Pectin_lyase_fold/virulence"/>
</dbReference>
<feature type="region of interest" description="Disordered" evidence="1">
    <location>
        <begin position="2894"/>
        <end position="2927"/>
    </location>
</feature>
<dbReference type="OrthoDB" id="103676at2157"/>
<evidence type="ECO:0000256" key="2">
    <source>
        <dbReference type="SAM" id="Phobius"/>
    </source>
</evidence>
<dbReference type="SUPFAM" id="SSF51126">
    <property type="entry name" value="Pectin lyase-like"/>
    <property type="match status" value="2"/>
</dbReference>
<dbReference type="eggNOG" id="arCOG02545">
    <property type="taxonomic scope" value="Archaea"/>
</dbReference>
<feature type="compositionally biased region" description="Acidic residues" evidence="1">
    <location>
        <begin position="2895"/>
        <end position="2926"/>
    </location>
</feature>
<dbReference type="Pfam" id="PF13229">
    <property type="entry name" value="Beta_helix"/>
    <property type="match status" value="3"/>
</dbReference>
<evidence type="ECO:0000256" key="1">
    <source>
        <dbReference type="SAM" id="MobiDB-lite"/>
    </source>
</evidence>
<dbReference type="InterPro" id="IPR022441">
    <property type="entry name" value="Para_beta_helix_rpt-2"/>
</dbReference>
<dbReference type="STRING" id="1227499.C493_19471"/>
<sequence length="2952" mass="309039">MIYDEPSVWGRKQALATIVSILLIVSLVAPIGVAADSSVDAETSDSVAKSHDSIDQPSVEQTSFDADADVDADADESERSVERTHDRETTPSDDTGESVSECRLIDASGTYALSEPLSGNETCLEISADDVTLDGNDFSVSGDGTGSAVVVTGSNVTVENVNVDDWQTGIELGEGAADVTVRNSAFFAFETGVALEEEGSFGDVELTGNEFVSDETADASAVSITFGPDDTVDFGALEISNNAIAVEGYGLWIGGHDLEFDSITVADNEIDGGYGIEWYGLFTVDGTVSVARNAVSNTEYGIWIESPDPSTSEASEMPAPSTFGAVEFHENVVTASDSTPSPGYYGIDVIASESTFEAVEFHENVVTANEGAERSYGISLYSYGDASSVERVSMTDNTVDYNGYGLGVSSWESEIADIEISGNVVNTQGLGTWVELEHVPTGAETVSITDNQVTAADGTALRIDTDEGASFDEFDVSSNLLTDSAYGLFIYESTATESITVRSNDFDGNSEFGLAYDGDGTVDAVDNWWGAENGPGGTVADPETKTTASGDGDNVSENVLFDPWLESPQFESDPGPDDPPDEGDDEGDEDETESGPEVVDAFLSDDRIEVGETVTVSAVVQAGEEAGTVDLSVLLGELPLYEVFDFRIDGPAADGPVPVTVEANETKTVELEIAVHDPMGPYPIFVDEAFAGELKVVSDDEPGPEPPQQLIIDEPGVYNLEDLLETGEPPIVISADDVTLEGNGMTLTGEHDWPAIVAGPMTDGELSGDPGSVASIENVTVRDLTIENAEYGVLFGDVDDGLIEDVTVTNASEIGIGLGGVTESTVRHTELRDNRYGVVLDASNSNTLENNTVVGAADDGFVLAGGSSENALVANTVTDDGRSPGGSGFYVEGADNVLEDNLADGLYSDGFSISGVGNTLENNTARDSGRDGFRFVEVTGTVVTNATATGSDTHGIHVLASFGNEFEGGTASDNGGWDVYFSSGSDENTVSALTVGESAAETTVSADGRNVGITGAADVEAAPEGMLSLGTYFVASDEEAGGSLTVELQYDDSYLGEIDAETLSMWRYDAATAAWSPVDSSGVDVDDQVVTATLESFSTFGVFGEADQGDDQEPDPDPEPEPDPEPDPDPASFDVTSVTVSTPAVAGGTLEVTALVENTGEEDDEQTLELLADGEVVDSTPVSLAAGDDKTVVFEWSTNSSDAGESVALEVRSDDDETTTTVALEEAASDDVVVYGATVDRSEVLIGETVTVSGDLLNGGDAEGTKTVALEVDGEAVDETAVSVPPGIDRNGVTLEWTPALDDLPADEDGMEVTLSLNGLLVETVTVEHQFTDIQVIAASTEELELVEGAHTYVTGSIYQAGTVAGPQDIALTATHQETGETHTVDTVETALEPGFYHLGALKVSFEPDQPGTYDLELGDRNAGTVEVVEAVSDITVIAASPSEIELVEGEHASVTGSIYQAGNIDGPEEIELTATNTETNETEVVGTQEDVELEPGFYHLGALNISFEPEPGTYDLELGDRDAGTIEVEPAGSDIQVIAAGVSAVEAVEGDELSVTGSIYQAGNIDGPETIELTATNIETNETEVVGTQADVTLEPGFYHLGALNVSFTAEPGTYDLALGDRDAGTVEIEPAESDIQVIAAAVSEVEAIEGEELSVTGSIYQAGTIDGPEEIELTATNVETNETEVVGTQDVELEPGFYHLGALNVSFTAEPGTYDLALGDRHAGTIEVEPAESDIQVIAAGVSAVEAIEGEELSVTGSIYQAGNIDGPETIELTATNVETNETEVVGIREDVTLESGFYHLGALNVSFTAEPGTYDLALGDRDAGTVEIEPAESDITVIAAGVSEVEVLQDEVLSVTGSIYQAGNIEGPETIELTATNTETNETEVVGTQEDVTLEPGFYHLGALNISFTLDEPGDYDLELGDREVGTITVDEVVTDIRVIGSSLSEVEVIEGAPVHVTGSVYQNGSHEATETIELTATNTETGETEIAGSQDVTLSPGYYHLGALNVTFVPDEPGTYDLELGDHHAGTVDVEPAESDITVIAAGVSEVEAVEGDELSVTGSIYQAGTIEGPEEIELTATNTETNETEVVGIQEGVTLEPGFYHLGALNVSFTPDEPGIYDLELGDHHAGTVDVEPAESDIQVIAAGVSEVEAIEGDELSVTGSIYQAGTIEGPEEIELTATNTETNETVVVGAREDVTLEPGFYHLGALNVSFTLDEPGTYDLALGDRDAGTVDVEPAKSDVQVIAAAVSEVEAVEGDELSVTGSIYQAGTIDGPEEIELTATNTETNETEVLGGQDVTLEPGFYHLGALNVSFTPDEPGTYDLELGDRDAGTLEVASAESDIRVIAAGVSEIELVAGQEAYVTGSIYQAGTVEGPQEISLTATSQETGETHTVDTVETALEPGFYHLGALNVTFQPDEPGTYDLELGDRHAGTVTVTESTVEASIVDVVGYSDQYDPESETERVHASDEASVELEIDADIALETVTVLVDSLETTYAVPVAATHDGGDSWSADIPFADLPDDGRYTVSVVAVDKMGSAGTDEADRPLVIDREEPSMSVSLETVDENDATIVVDSDEPLSAMPHVEATFTDAADGSTADATVTMYTAADNDSRFTGLLEFEETGNYSVEVTGIDRAGNAATDTASVVVNTEFTLGDGYIVLDESGTTIEFDLLEEAEDAIKEQDLFVALSENSVDANTGGGEIGVGFLTAGFDDYIDYHLEQGTIEQATISMAIDDDELPVGTDATDVGMYHYDEPASQWNPVDSTIEQVGGDPFVVASVDRFSTYGALVIDDDEPTIERVTPTDGGTLEAETDDVDVRFEYGDELSGVDVGSVTLAINGEDVTAADGTQITATEATHALEVEAGETYTATVTVSDRAENTATDETTFEVADAADDETAPGDTDDQEDGTDDRDDGDETDDADLVPGFGVGLSLLVIALSVVVLTLRRR</sequence>
<name>L9WL37_9EURY</name>
<keyword evidence="2" id="KW-1133">Transmembrane helix</keyword>
<proteinExistence type="predicted"/>
<keyword evidence="5" id="KW-1185">Reference proteome</keyword>
<dbReference type="Gene3D" id="2.60.40.10">
    <property type="entry name" value="Immunoglobulins"/>
    <property type="match status" value="2"/>
</dbReference>
<dbReference type="SMART" id="SM00710">
    <property type="entry name" value="PbH1"/>
    <property type="match status" value="17"/>
</dbReference>
<dbReference type="EMBL" id="AOHZ01000088">
    <property type="protein sequence ID" value="ELY50179.1"/>
    <property type="molecule type" value="Genomic_DNA"/>
</dbReference>
<feature type="domain" description="Right handed beta helix" evidence="3">
    <location>
        <begin position="346"/>
        <end position="527"/>
    </location>
</feature>
<protein>
    <submittedName>
        <fullName evidence="4">S-layer-related duplication domain-containing protein</fullName>
    </submittedName>
</protein>
<feature type="compositionally biased region" description="Polar residues" evidence="1">
    <location>
        <begin position="55"/>
        <end position="64"/>
    </location>
</feature>
<dbReference type="RefSeq" id="WP_007261150.1">
    <property type="nucleotide sequence ID" value="NZ_AOHZ01000088.1"/>
</dbReference>
<dbReference type="PATRIC" id="fig|1227499.3.peg.4008"/>
<dbReference type="Gene3D" id="2.160.20.10">
    <property type="entry name" value="Single-stranded right-handed beta-helix, Pectin lyase-like"/>
    <property type="match status" value="3"/>
</dbReference>
<evidence type="ECO:0000259" key="3">
    <source>
        <dbReference type="Pfam" id="PF13229"/>
    </source>
</evidence>
<feature type="compositionally biased region" description="Acidic residues" evidence="1">
    <location>
        <begin position="66"/>
        <end position="76"/>
    </location>
</feature>
<feature type="transmembrane region" description="Helical" evidence="2">
    <location>
        <begin position="2927"/>
        <end position="2949"/>
    </location>
</feature>
<feature type="region of interest" description="Disordered" evidence="1">
    <location>
        <begin position="44"/>
        <end position="99"/>
    </location>
</feature>
<keyword evidence="2" id="KW-0812">Transmembrane</keyword>
<dbReference type="InterPro" id="IPR039448">
    <property type="entry name" value="Beta_helix"/>
</dbReference>
<feature type="domain" description="Right handed beta helix" evidence="3">
    <location>
        <begin position="777"/>
        <end position="903"/>
    </location>
</feature>
<evidence type="ECO:0000313" key="4">
    <source>
        <dbReference type="EMBL" id="ELY50179.1"/>
    </source>
</evidence>
<comment type="caution">
    <text evidence="4">The sequence shown here is derived from an EMBL/GenBank/DDBJ whole genome shotgun (WGS) entry which is preliminary data.</text>
</comment>
<feature type="compositionally biased region" description="Acidic residues" evidence="1">
    <location>
        <begin position="1107"/>
        <end position="1128"/>
    </location>
</feature>
<reference evidence="4 5" key="1">
    <citation type="journal article" date="2014" name="PLoS Genet.">
        <title>Phylogenetically driven sequencing of extremely halophilic archaea reveals strategies for static and dynamic osmo-response.</title>
        <authorList>
            <person name="Becker E.A."/>
            <person name="Seitzer P.M."/>
            <person name="Tritt A."/>
            <person name="Larsen D."/>
            <person name="Krusor M."/>
            <person name="Yao A.I."/>
            <person name="Wu D."/>
            <person name="Madern D."/>
            <person name="Eisen J.A."/>
            <person name="Darling A.E."/>
            <person name="Facciotti M.T."/>
        </authorList>
    </citation>
    <scope>NUCLEOTIDE SEQUENCE [LARGE SCALE GENOMIC DNA]</scope>
    <source>
        <strain evidence="4 5">JCM 12255</strain>
    </source>
</reference>
<organism evidence="4 5">
    <name type="scientific">Natronolimnohabitans innermongolicus JCM 12255</name>
    <dbReference type="NCBI Taxonomy" id="1227499"/>
    <lineage>
        <taxon>Archaea</taxon>
        <taxon>Methanobacteriati</taxon>
        <taxon>Methanobacteriota</taxon>
        <taxon>Stenosarchaea group</taxon>
        <taxon>Halobacteria</taxon>
        <taxon>Halobacteriales</taxon>
        <taxon>Natrialbaceae</taxon>
        <taxon>Natronolimnohabitans</taxon>
    </lineage>
</organism>
<evidence type="ECO:0000313" key="5">
    <source>
        <dbReference type="Proteomes" id="UP000011602"/>
    </source>
</evidence>
<accession>L9WL37</accession>
<dbReference type="Proteomes" id="UP000011602">
    <property type="component" value="Unassembled WGS sequence"/>
</dbReference>
<feature type="domain" description="Right handed beta helix" evidence="3">
    <location>
        <begin position="148"/>
        <end position="306"/>
    </location>
</feature>
<gene>
    <name evidence="4" type="ORF">C493_19471</name>
</gene>
<keyword evidence="2" id="KW-0472">Membrane</keyword>